<keyword evidence="3 6" id="KW-0812">Transmembrane</keyword>
<dbReference type="PANTHER" id="PTHR33931">
    <property type="entry name" value="HOLIN-LIKE PROTEIN CIDA-RELATED"/>
    <property type="match status" value="1"/>
</dbReference>
<dbReference type="GO" id="GO:0005886">
    <property type="term" value="C:plasma membrane"/>
    <property type="evidence" value="ECO:0007669"/>
    <property type="project" value="UniProtKB-SubCell"/>
</dbReference>
<keyword evidence="4 6" id="KW-1133">Transmembrane helix</keyword>
<keyword evidence="8" id="KW-1185">Reference proteome</keyword>
<evidence type="ECO:0000256" key="6">
    <source>
        <dbReference type="SAM" id="Phobius"/>
    </source>
</evidence>
<evidence type="ECO:0000256" key="5">
    <source>
        <dbReference type="ARBA" id="ARBA00023136"/>
    </source>
</evidence>
<evidence type="ECO:0000256" key="2">
    <source>
        <dbReference type="ARBA" id="ARBA00022475"/>
    </source>
</evidence>
<feature type="transmembrane region" description="Helical" evidence="6">
    <location>
        <begin position="26"/>
        <end position="46"/>
    </location>
</feature>
<gene>
    <name evidence="7" type="ORF">GOM49_00670</name>
</gene>
<evidence type="ECO:0000313" key="8">
    <source>
        <dbReference type="Proteomes" id="UP000422764"/>
    </source>
</evidence>
<sequence length="116" mass="12525">MKLLRQASIILGIYFLGELLQKSLNLPIPGSVIGMLILLGLLYTGVIKLDMIEEISNFLLDHLAIFFIPAGVGLISSFSLLRGNWFAIIAVSFISTIIVLVATGIIVQIILKGGKS</sequence>
<evidence type="ECO:0000313" key="7">
    <source>
        <dbReference type="EMBL" id="QGU93832.1"/>
    </source>
</evidence>
<protein>
    <submittedName>
        <fullName evidence="7">CidA/LrgA family protein</fullName>
    </submittedName>
</protein>
<evidence type="ECO:0000256" key="1">
    <source>
        <dbReference type="ARBA" id="ARBA00004651"/>
    </source>
</evidence>
<evidence type="ECO:0000256" key="4">
    <source>
        <dbReference type="ARBA" id="ARBA00022989"/>
    </source>
</evidence>
<dbReference type="Pfam" id="PF03788">
    <property type="entry name" value="LrgA"/>
    <property type="match status" value="1"/>
</dbReference>
<dbReference type="InterPro" id="IPR005538">
    <property type="entry name" value="LrgA/CidA"/>
</dbReference>
<reference evidence="7 8" key="1">
    <citation type="submission" date="2019-12" db="EMBL/GenBank/DDBJ databases">
        <title>Genome sequenceing of Clostridium bovifaecis.</title>
        <authorList>
            <person name="Yao Y."/>
        </authorList>
    </citation>
    <scope>NUCLEOTIDE SEQUENCE [LARGE SCALE GENOMIC DNA]</scope>
    <source>
        <strain evidence="7 8">BXX</strain>
    </source>
</reference>
<dbReference type="AlphaFoldDB" id="A0A6I6EJ43"/>
<organism evidence="7 8">
    <name type="scientific">Clostridium bovifaecis</name>
    <dbReference type="NCBI Taxonomy" id="2184719"/>
    <lineage>
        <taxon>Bacteria</taxon>
        <taxon>Bacillati</taxon>
        <taxon>Bacillota</taxon>
        <taxon>Clostridia</taxon>
        <taxon>Eubacteriales</taxon>
        <taxon>Clostridiaceae</taxon>
        <taxon>Clostridium</taxon>
    </lineage>
</organism>
<keyword evidence="5 6" id="KW-0472">Membrane</keyword>
<comment type="subcellular location">
    <subcellularLocation>
        <location evidence="1">Cell membrane</location>
        <topology evidence="1">Multi-pass membrane protein</topology>
    </subcellularLocation>
</comment>
<name>A0A6I6EJ43_9CLOT</name>
<feature type="transmembrane region" description="Helical" evidence="6">
    <location>
        <begin position="85"/>
        <end position="111"/>
    </location>
</feature>
<keyword evidence="2" id="KW-1003">Cell membrane</keyword>
<dbReference type="EMBL" id="CP046522">
    <property type="protein sequence ID" value="QGU93832.1"/>
    <property type="molecule type" value="Genomic_DNA"/>
</dbReference>
<accession>A0A6I6EJ43</accession>
<feature type="transmembrane region" description="Helical" evidence="6">
    <location>
        <begin position="58"/>
        <end position="79"/>
    </location>
</feature>
<evidence type="ECO:0000256" key="3">
    <source>
        <dbReference type="ARBA" id="ARBA00022692"/>
    </source>
</evidence>
<dbReference type="Proteomes" id="UP000422764">
    <property type="component" value="Chromosome"/>
</dbReference>
<dbReference type="PANTHER" id="PTHR33931:SF2">
    <property type="entry name" value="HOLIN-LIKE PROTEIN CIDA"/>
    <property type="match status" value="1"/>
</dbReference>
<proteinExistence type="predicted"/>